<evidence type="ECO:0000313" key="4">
    <source>
        <dbReference type="Proteomes" id="UP000247409"/>
    </source>
</evidence>
<comment type="caution">
    <text evidence="3">The sequence shown here is derived from an EMBL/GenBank/DDBJ whole genome shotgun (WGS) entry which is preliminary data.</text>
</comment>
<accession>A0A2V3IYZ2</accession>
<reference evidence="3 4" key="1">
    <citation type="journal article" date="2018" name="Mol. Biol. Evol.">
        <title>Analysis of the draft genome of the red seaweed Gracilariopsis chorda provides insights into genome size evolution in Rhodophyta.</title>
        <authorList>
            <person name="Lee J."/>
            <person name="Yang E.C."/>
            <person name="Graf L."/>
            <person name="Yang J.H."/>
            <person name="Qiu H."/>
            <person name="Zel Zion U."/>
            <person name="Chan C.X."/>
            <person name="Stephens T.G."/>
            <person name="Weber A.P.M."/>
            <person name="Boo G.H."/>
            <person name="Boo S.M."/>
            <person name="Kim K.M."/>
            <person name="Shin Y."/>
            <person name="Jung M."/>
            <person name="Lee S.J."/>
            <person name="Yim H.S."/>
            <person name="Lee J.H."/>
            <person name="Bhattacharya D."/>
            <person name="Yoon H.S."/>
        </authorList>
    </citation>
    <scope>NUCLEOTIDE SEQUENCE [LARGE SCALE GENOMIC DNA]</scope>
    <source>
        <strain evidence="3 4">SKKU-2015</strain>
        <tissue evidence="3">Whole body</tissue>
    </source>
</reference>
<keyword evidence="1" id="KW-0479">Metal-binding</keyword>
<keyword evidence="1" id="KW-0227">DNA damage</keyword>
<comment type="subcellular location">
    <subcellularLocation>
        <location evidence="1">Nucleus</location>
    </subcellularLocation>
</comment>
<keyword evidence="1" id="KW-0539">Nucleus</keyword>
<evidence type="ECO:0000313" key="3">
    <source>
        <dbReference type="EMBL" id="PXF46350.1"/>
    </source>
</evidence>
<dbReference type="AlphaFoldDB" id="A0A2V3IYZ2"/>
<dbReference type="EC" id="2.3.2.27" evidence="1"/>
<dbReference type="GO" id="GO:0000724">
    <property type="term" value="P:double-strand break repair via homologous recombination"/>
    <property type="evidence" value="ECO:0007669"/>
    <property type="project" value="TreeGrafter"/>
</dbReference>
<organism evidence="3 4">
    <name type="scientific">Gracilariopsis chorda</name>
    <dbReference type="NCBI Taxonomy" id="448386"/>
    <lineage>
        <taxon>Eukaryota</taxon>
        <taxon>Rhodophyta</taxon>
        <taxon>Florideophyceae</taxon>
        <taxon>Rhodymeniophycidae</taxon>
        <taxon>Gracilariales</taxon>
        <taxon>Gracilariaceae</taxon>
        <taxon>Gracilariopsis</taxon>
    </lineage>
</organism>
<comment type="subunit">
    <text evidence="1">Component of the Smc5-Smc6 complex.</text>
</comment>
<dbReference type="EMBL" id="NBIV01000040">
    <property type="protein sequence ID" value="PXF46350.1"/>
    <property type="molecule type" value="Genomic_DNA"/>
</dbReference>
<feature type="region of interest" description="Disordered" evidence="2">
    <location>
        <begin position="189"/>
        <end position="261"/>
    </location>
</feature>
<keyword evidence="1" id="KW-0862">Zinc</keyword>
<feature type="compositionally biased region" description="Acidic residues" evidence="2">
    <location>
        <begin position="230"/>
        <end position="240"/>
    </location>
</feature>
<keyword evidence="1" id="KW-0808">Transferase</keyword>
<sequence length="261" mass="29873">MVLHVVDQSFIAGMMANKALSQQKAIDLYNSCLANTKRGIKIRDASAFQHRIDKINKVLSLMDLQFKTIYSPWDNTQYWSVCNTVEDDATDTATVFNGINQKKMFFEVIEEIAEDIQSGGEGLLRFNDVQNLASSYGMTVADGGQFLHKLNQYKWLKTVRNRSGEAHIAPGPRSLLELPQLRTLALKKNMQTKKRRSQEITPPQSQADEEDEITPVRPRKKLSRRPTQESNEEDEIEEAPSEPRTRSQPRRRSRTASQYIE</sequence>
<gene>
    <name evidence="3" type="ORF">BWQ96_03849</name>
</gene>
<dbReference type="GO" id="GO:0005634">
    <property type="term" value="C:nucleus"/>
    <property type="evidence" value="ECO:0007669"/>
    <property type="project" value="UniProtKB-SubCell"/>
</dbReference>
<dbReference type="GO" id="GO:0061630">
    <property type="term" value="F:ubiquitin protein ligase activity"/>
    <property type="evidence" value="ECO:0007669"/>
    <property type="project" value="UniProtKB-EC"/>
</dbReference>
<keyword evidence="4" id="KW-1185">Reference proteome</keyword>
<protein>
    <recommendedName>
        <fullName evidence="1">Non-structural maintenance of chromosomes element 1 homolog</fullName>
        <ecNumber evidence="1">2.3.2.27</ecNumber>
    </recommendedName>
</protein>
<dbReference type="GO" id="GO:0030915">
    <property type="term" value="C:Smc5-Smc6 complex"/>
    <property type="evidence" value="ECO:0007669"/>
    <property type="project" value="UniProtKB-UniRule"/>
</dbReference>
<name>A0A2V3IYZ2_9FLOR</name>
<dbReference type="PANTHER" id="PTHR20973">
    <property type="entry name" value="NON-SMC ELEMENT 1-RELATED"/>
    <property type="match status" value="1"/>
</dbReference>
<keyword evidence="1" id="KW-0234">DNA repair</keyword>
<comment type="similarity">
    <text evidence="1">Belongs to the NSE1 family.</text>
</comment>
<dbReference type="Gene3D" id="3.90.1150.220">
    <property type="match status" value="1"/>
</dbReference>
<dbReference type="PANTHER" id="PTHR20973:SF0">
    <property type="entry name" value="NON-STRUCTURAL MAINTENANCE OF CHROMOSOMES ELEMENT 1 HOMOLOG"/>
    <property type="match status" value="1"/>
</dbReference>
<dbReference type="OrthoDB" id="10409847at2759"/>
<evidence type="ECO:0000256" key="1">
    <source>
        <dbReference type="RuleBase" id="RU368018"/>
    </source>
</evidence>
<keyword evidence="1" id="KW-0833">Ubl conjugation pathway</keyword>
<keyword evidence="1" id="KW-0863">Zinc-finger</keyword>
<dbReference type="Proteomes" id="UP000247409">
    <property type="component" value="Unassembled WGS sequence"/>
</dbReference>
<dbReference type="InterPro" id="IPR011513">
    <property type="entry name" value="Nse1"/>
</dbReference>
<comment type="catalytic activity">
    <reaction evidence="1">
        <text>S-ubiquitinyl-[E2 ubiquitin-conjugating enzyme]-L-cysteine + [acceptor protein]-L-lysine = [E2 ubiquitin-conjugating enzyme]-L-cysteine + N(6)-ubiquitinyl-[acceptor protein]-L-lysine.</text>
        <dbReference type="EC" id="2.3.2.27"/>
    </reaction>
</comment>
<proteinExistence type="inferred from homology"/>
<evidence type="ECO:0000256" key="2">
    <source>
        <dbReference type="SAM" id="MobiDB-lite"/>
    </source>
</evidence>
<keyword evidence="1" id="KW-0233">DNA recombination</keyword>
<dbReference type="Pfam" id="PF07574">
    <property type="entry name" value="SMC_Nse1"/>
    <property type="match status" value="1"/>
</dbReference>
<dbReference type="GO" id="GO:0008270">
    <property type="term" value="F:zinc ion binding"/>
    <property type="evidence" value="ECO:0007669"/>
    <property type="project" value="UniProtKB-KW"/>
</dbReference>